<dbReference type="PANTHER" id="PTHR20961">
    <property type="entry name" value="GLYCOSYLTRANSFERASE"/>
    <property type="match status" value="1"/>
</dbReference>
<dbReference type="eggNOG" id="KOG4698">
    <property type="taxonomic scope" value="Eukaryota"/>
</dbReference>
<dbReference type="Gramene" id="KQL10275">
    <property type="protein sequence ID" value="KQL10275"/>
    <property type="gene ID" value="SETIT_008257mg"/>
</dbReference>
<dbReference type="EnsemblPlants" id="KQL10275">
    <property type="protein sequence ID" value="KQL10275"/>
    <property type="gene ID" value="SETIT_008257mg"/>
</dbReference>
<dbReference type="PANTHER" id="PTHR20961:SF23">
    <property type="entry name" value="OS06G0475400 PROTEIN"/>
    <property type="match status" value="1"/>
</dbReference>
<sequence length="247" mass="27549">MAGRGLAGGMHPLAWLSWAWPEACTPWRTPFLDTKVRCYPWAIVGLRGRGDLAIDNGNNTLLDFRAFLWSACSLPLAPAPMAAAKPRLMLVDRHKTRRFVTTPEICGEGAAAKELSALARLADSCDVLVGEHGVGLTHLLFLRSRSVVLEVVPYGLVGVAFTYRDFFKRPARALRLRYVAAEESTLLERYGAAHPVISDPVGVYRRLAAEGKPYAFRHYWNEQDIRLNVTRFDAVLARACRHVVAHR</sequence>
<dbReference type="OrthoDB" id="529273at2759"/>
<reference evidence="1 3" key="1">
    <citation type="journal article" date="2012" name="Nat. Biotechnol.">
        <title>Reference genome sequence of the model plant Setaria.</title>
        <authorList>
            <person name="Bennetzen J.L."/>
            <person name="Schmutz J."/>
            <person name="Wang H."/>
            <person name="Percifield R."/>
            <person name="Hawkins J."/>
            <person name="Pontaroli A.C."/>
            <person name="Estep M."/>
            <person name="Feng L."/>
            <person name="Vaughn J.N."/>
            <person name="Grimwood J."/>
            <person name="Jenkins J."/>
            <person name="Barry K."/>
            <person name="Lindquist E."/>
            <person name="Hellsten U."/>
            <person name="Deshpande S."/>
            <person name="Wang X."/>
            <person name="Wu X."/>
            <person name="Mitros T."/>
            <person name="Triplett J."/>
            <person name="Yang X."/>
            <person name="Ye C.Y."/>
            <person name="Mauro-Herrera M."/>
            <person name="Wang L."/>
            <person name="Li P."/>
            <person name="Sharma M."/>
            <person name="Sharma R."/>
            <person name="Ronald P.C."/>
            <person name="Panaud O."/>
            <person name="Kellogg E.A."/>
            <person name="Brutnell T.P."/>
            <person name="Doust A.N."/>
            <person name="Tuskan G.A."/>
            <person name="Rokhsar D."/>
            <person name="Devos K.M."/>
        </authorList>
    </citation>
    <scope>NUCLEOTIDE SEQUENCE [LARGE SCALE GENOMIC DNA]</scope>
    <source>
        <strain evidence="3">cv. Yugu1</strain>
        <strain evidence="1">Yugu1</strain>
    </source>
</reference>
<accession>K3Y238</accession>
<reference evidence="1" key="2">
    <citation type="submission" date="2015-07" db="EMBL/GenBank/DDBJ databases">
        <authorList>
            <person name="Noorani M."/>
        </authorList>
    </citation>
    <scope>NUCLEOTIDE SEQUENCE</scope>
    <source>
        <strain evidence="1">Yugu1</strain>
    </source>
</reference>
<keyword evidence="3" id="KW-1185">Reference proteome</keyword>
<dbReference type="EMBL" id="AGNK02002355">
    <property type="status" value="NOT_ANNOTATED_CDS"/>
    <property type="molecule type" value="Genomic_DNA"/>
</dbReference>
<dbReference type="InterPro" id="IPR007657">
    <property type="entry name" value="Glycosyltransferase_61"/>
</dbReference>
<protein>
    <submittedName>
        <fullName evidence="1 2">Uncharacterized protein</fullName>
    </submittedName>
</protein>
<evidence type="ECO:0000313" key="2">
    <source>
        <dbReference type="EnsemblPlants" id="KQL10275"/>
    </source>
</evidence>
<reference evidence="2" key="3">
    <citation type="submission" date="2018-08" db="UniProtKB">
        <authorList>
            <consortium name="EnsemblPlants"/>
        </authorList>
    </citation>
    <scope>IDENTIFICATION</scope>
    <source>
        <strain evidence="2">Yugu1</strain>
    </source>
</reference>
<dbReference type="HOGENOM" id="CLU_016869_0_1_1"/>
<dbReference type="AlphaFoldDB" id="K3Y238"/>
<gene>
    <name evidence="1" type="ORF">SETIT_4G120800v2</name>
</gene>
<dbReference type="Proteomes" id="UP000004995">
    <property type="component" value="Unassembled WGS sequence"/>
</dbReference>
<evidence type="ECO:0000313" key="1">
    <source>
        <dbReference type="EMBL" id="RCV21216.1"/>
    </source>
</evidence>
<evidence type="ECO:0000313" key="3">
    <source>
        <dbReference type="Proteomes" id="UP000004995"/>
    </source>
</evidence>
<dbReference type="STRING" id="4555.K3Y238"/>
<dbReference type="GO" id="GO:0016757">
    <property type="term" value="F:glycosyltransferase activity"/>
    <property type="evidence" value="ECO:0000318"/>
    <property type="project" value="GO_Central"/>
</dbReference>
<dbReference type="EMBL" id="CM003531">
    <property type="protein sequence ID" value="RCV21216.1"/>
    <property type="molecule type" value="Genomic_DNA"/>
</dbReference>
<proteinExistence type="predicted"/>
<name>K3Y238_SETIT</name>
<organism evidence="1">
    <name type="scientific">Setaria italica</name>
    <name type="common">Foxtail millet</name>
    <name type="synonym">Panicum italicum</name>
    <dbReference type="NCBI Taxonomy" id="4555"/>
    <lineage>
        <taxon>Eukaryota</taxon>
        <taxon>Viridiplantae</taxon>
        <taxon>Streptophyta</taxon>
        <taxon>Embryophyta</taxon>
        <taxon>Tracheophyta</taxon>
        <taxon>Spermatophyta</taxon>
        <taxon>Magnoliopsida</taxon>
        <taxon>Liliopsida</taxon>
        <taxon>Poales</taxon>
        <taxon>Poaceae</taxon>
        <taxon>PACMAD clade</taxon>
        <taxon>Panicoideae</taxon>
        <taxon>Panicodae</taxon>
        <taxon>Paniceae</taxon>
        <taxon>Cenchrinae</taxon>
        <taxon>Setaria</taxon>
    </lineage>
</organism>